<evidence type="ECO:0000313" key="6">
    <source>
        <dbReference type="EMBL" id="BBO23282.1"/>
    </source>
</evidence>
<evidence type="ECO:0000259" key="5">
    <source>
        <dbReference type="PROSITE" id="PS50893"/>
    </source>
</evidence>
<keyword evidence="3" id="KW-0547">Nucleotide-binding</keyword>
<dbReference type="AlphaFoldDB" id="A0A809RU34"/>
<evidence type="ECO:0000256" key="1">
    <source>
        <dbReference type="ARBA" id="ARBA00005417"/>
    </source>
</evidence>
<dbReference type="PANTHER" id="PTHR43335:SF11">
    <property type="entry name" value="ABC TRANSPORTER RELATED"/>
    <property type="match status" value="1"/>
</dbReference>
<evidence type="ECO:0000313" key="7">
    <source>
        <dbReference type="Proteomes" id="UP000662873"/>
    </source>
</evidence>
<dbReference type="GO" id="GO:0016887">
    <property type="term" value="F:ATP hydrolysis activity"/>
    <property type="evidence" value="ECO:0007669"/>
    <property type="project" value="InterPro"/>
</dbReference>
<protein>
    <submittedName>
        <fullName evidence="6">ABC type multidrug transporter, ATP-binding protein</fullName>
    </submittedName>
</protein>
<keyword evidence="2" id="KW-0813">Transport</keyword>
<dbReference type="Proteomes" id="UP000662873">
    <property type="component" value="Chromosome"/>
</dbReference>
<organism evidence="6 7">
    <name type="scientific">Candidatus Nitrosymbiomonas proteolyticus</name>
    <dbReference type="NCBI Taxonomy" id="2608984"/>
    <lineage>
        <taxon>Bacteria</taxon>
        <taxon>Bacillati</taxon>
        <taxon>Armatimonadota</taxon>
        <taxon>Armatimonadota incertae sedis</taxon>
        <taxon>Candidatus Nitrosymbiomonas</taxon>
    </lineage>
</organism>
<dbReference type="PANTHER" id="PTHR43335">
    <property type="entry name" value="ABC TRANSPORTER, ATP-BINDING PROTEIN"/>
    <property type="match status" value="1"/>
</dbReference>
<sequence length="305" mass="33913">MIELRSASRWYGQVIGLNDVSATISGGVTALLGMNGAGKTTLMRLVTGQMRPTAGEVRVFGEDPFANPSVYRKMGYCPDVDNFYEELTGRQFLNLMGRMSGFTQQGAEKRTQGMLEKVGMADRADRKIGGFSKGMRQRIKLAQAMLHDPEIILLDEPLNGLDPVGRREFIDVLHELGDQGKAILVSSHILFEVEQMTRSILLLHRGRLLATGDLKVIRELIDKHPHRVRIRSTAARQVAEHIVALPYVISVHLEPGGDALELQTREVDQFFQFLPTLALDKGLPLHAIESPDNNLESVFRYLVGG</sequence>
<evidence type="ECO:0000256" key="4">
    <source>
        <dbReference type="ARBA" id="ARBA00022840"/>
    </source>
</evidence>
<proteinExistence type="inferred from homology"/>
<gene>
    <name evidence="6" type="ORF">NPRO_08770</name>
</gene>
<feature type="domain" description="ABC transporter" evidence="5">
    <location>
        <begin position="2"/>
        <end position="230"/>
    </location>
</feature>
<dbReference type="EMBL" id="AP021858">
    <property type="protein sequence ID" value="BBO23282.1"/>
    <property type="molecule type" value="Genomic_DNA"/>
</dbReference>
<dbReference type="InterPro" id="IPR003439">
    <property type="entry name" value="ABC_transporter-like_ATP-bd"/>
</dbReference>
<evidence type="ECO:0000256" key="2">
    <source>
        <dbReference type="ARBA" id="ARBA00022448"/>
    </source>
</evidence>
<dbReference type="PROSITE" id="PS00211">
    <property type="entry name" value="ABC_TRANSPORTER_1"/>
    <property type="match status" value="1"/>
</dbReference>
<dbReference type="KEGG" id="npy:NPRO_08770"/>
<dbReference type="Pfam" id="PF00005">
    <property type="entry name" value="ABC_tran"/>
    <property type="match status" value="1"/>
</dbReference>
<reference evidence="6" key="1">
    <citation type="journal article" name="DNA Res.">
        <title>The physiological potential of anammox bacteria as revealed by their core genome structure.</title>
        <authorList>
            <person name="Okubo T."/>
            <person name="Toyoda A."/>
            <person name="Fukuhara K."/>
            <person name="Uchiyama I."/>
            <person name="Harigaya Y."/>
            <person name="Kuroiwa M."/>
            <person name="Suzuki T."/>
            <person name="Murakami Y."/>
            <person name="Suwa Y."/>
            <person name="Takami H."/>
        </authorList>
    </citation>
    <scope>NUCLEOTIDE SEQUENCE</scope>
    <source>
        <strain evidence="6">317325-2</strain>
    </source>
</reference>
<dbReference type="InterPro" id="IPR017871">
    <property type="entry name" value="ABC_transporter-like_CS"/>
</dbReference>
<dbReference type="GO" id="GO:0005524">
    <property type="term" value="F:ATP binding"/>
    <property type="evidence" value="ECO:0007669"/>
    <property type="project" value="UniProtKB-KW"/>
</dbReference>
<dbReference type="SMART" id="SM00382">
    <property type="entry name" value="AAA"/>
    <property type="match status" value="1"/>
</dbReference>
<name>A0A809RU34_9BACT</name>
<keyword evidence="4 6" id="KW-0067">ATP-binding</keyword>
<evidence type="ECO:0000256" key="3">
    <source>
        <dbReference type="ARBA" id="ARBA00022741"/>
    </source>
</evidence>
<comment type="similarity">
    <text evidence="1">Belongs to the ABC transporter superfamily.</text>
</comment>
<dbReference type="CDD" id="cd03230">
    <property type="entry name" value="ABC_DR_subfamily_A"/>
    <property type="match status" value="1"/>
</dbReference>
<accession>A0A809RU34</accession>
<dbReference type="SUPFAM" id="SSF52540">
    <property type="entry name" value="P-loop containing nucleoside triphosphate hydrolases"/>
    <property type="match status" value="1"/>
</dbReference>
<dbReference type="PROSITE" id="PS50893">
    <property type="entry name" value="ABC_TRANSPORTER_2"/>
    <property type="match status" value="1"/>
</dbReference>
<dbReference type="InterPro" id="IPR027417">
    <property type="entry name" value="P-loop_NTPase"/>
</dbReference>
<dbReference type="InterPro" id="IPR003593">
    <property type="entry name" value="AAA+_ATPase"/>
</dbReference>
<dbReference type="Gene3D" id="3.40.50.300">
    <property type="entry name" value="P-loop containing nucleotide triphosphate hydrolases"/>
    <property type="match status" value="1"/>
</dbReference>